<proteinExistence type="predicted"/>
<evidence type="ECO:0000256" key="2">
    <source>
        <dbReference type="SAM" id="Phobius"/>
    </source>
</evidence>
<dbReference type="EnsemblMetazoa" id="GPAI034560-RA">
    <property type="protein sequence ID" value="GPAI034560-PA"/>
    <property type="gene ID" value="GPAI034560"/>
</dbReference>
<feature type="transmembrane region" description="Helical" evidence="2">
    <location>
        <begin position="6"/>
        <end position="22"/>
    </location>
</feature>
<organism evidence="3 4">
    <name type="scientific">Glossina pallidipes</name>
    <name type="common">Tsetse fly</name>
    <dbReference type="NCBI Taxonomy" id="7398"/>
    <lineage>
        <taxon>Eukaryota</taxon>
        <taxon>Metazoa</taxon>
        <taxon>Ecdysozoa</taxon>
        <taxon>Arthropoda</taxon>
        <taxon>Hexapoda</taxon>
        <taxon>Insecta</taxon>
        <taxon>Pterygota</taxon>
        <taxon>Neoptera</taxon>
        <taxon>Endopterygota</taxon>
        <taxon>Diptera</taxon>
        <taxon>Brachycera</taxon>
        <taxon>Muscomorpha</taxon>
        <taxon>Hippoboscoidea</taxon>
        <taxon>Glossinidae</taxon>
        <taxon>Glossina</taxon>
    </lineage>
</organism>
<evidence type="ECO:0000313" key="4">
    <source>
        <dbReference type="Proteomes" id="UP000092445"/>
    </source>
</evidence>
<keyword evidence="2" id="KW-1133">Transmembrane helix</keyword>
<reference evidence="3" key="2">
    <citation type="submission" date="2020-05" db="UniProtKB">
        <authorList>
            <consortium name="EnsemblMetazoa"/>
        </authorList>
    </citation>
    <scope>IDENTIFICATION</scope>
    <source>
        <strain evidence="3">IAEA</strain>
    </source>
</reference>
<dbReference type="AlphaFoldDB" id="A0A1B0A4Y5"/>
<sequence length="115" mass="12744">MDGKKYVSVIVLIFIVLCCTTFRRDGKQRSHFVISAKVDGGHGSSVSNLTTPVWKISKEHVTFGGRGRRRKPDHTNAGRQIQCGPFNHPSLSQKAYKGTEVGRMGTRINPNASKF</sequence>
<keyword evidence="2" id="KW-0812">Transmembrane</keyword>
<name>A0A1B0A4Y5_GLOPL</name>
<feature type="region of interest" description="Disordered" evidence="1">
    <location>
        <begin position="64"/>
        <end position="84"/>
    </location>
</feature>
<accession>A0A1B0A4Y5</accession>
<reference evidence="4" key="1">
    <citation type="submission" date="2014-03" db="EMBL/GenBank/DDBJ databases">
        <authorList>
            <person name="Aksoy S."/>
            <person name="Warren W."/>
            <person name="Wilson R.K."/>
        </authorList>
    </citation>
    <scope>NUCLEOTIDE SEQUENCE [LARGE SCALE GENOMIC DNA]</scope>
    <source>
        <strain evidence="4">IAEA</strain>
    </source>
</reference>
<evidence type="ECO:0000313" key="3">
    <source>
        <dbReference type="EnsemblMetazoa" id="GPAI034560-PA"/>
    </source>
</evidence>
<keyword evidence="2" id="KW-0472">Membrane</keyword>
<evidence type="ECO:0000256" key="1">
    <source>
        <dbReference type="SAM" id="MobiDB-lite"/>
    </source>
</evidence>
<keyword evidence="4" id="KW-1185">Reference proteome</keyword>
<dbReference type="Proteomes" id="UP000092445">
    <property type="component" value="Unassembled WGS sequence"/>
</dbReference>
<protein>
    <submittedName>
        <fullName evidence="3">Uncharacterized protein</fullName>
    </submittedName>
</protein>
<dbReference type="VEuPathDB" id="VectorBase:GPAI034560"/>